<feature type="non-terminal residue" evidence="2">
    <location>
        <position position="1"/>
    </location>
</feature>
<reference evidence="2 3" key="1">
    <citation type="submission" date="2021-03" db="EMBL/GenBank/DDBJ databases">
        <title>Genomic Encyclopedia of Type Strains, Phase IV (KMG-IV): sequencing the most valuable type-strain genomes for metagenomic binning, comparative biology and taxonomic classification.</title>
        <authorList>
            <person name="Goeker M."/>
        </authorList>
    </citation>
    <scope>NUCLEOTIDE SEQUENCE [LARGE SCALE GENOMIC DNA]</scope>
    <source>
        <strain evidence="2 3">DSM 25790</strain>
    </source>
</reference>
<evidence type="ECO:0000256" key="1">
    <source>
        <dbReference type="SAM" id="MobiDB-lite"/>
    </source>
</evidence>
<feature type="compositionally biased region" description="Basic and acidic residues" evidence="1">
    <location>
        <begin position="1"/>
        <end position="17"/>
    </location>
</feature>
<feature type="region of interest" description="Disordered" evidence="1">
    <location>
        <begin position="1"/>
        <end position="29"/>
    </location>
</feature>
<comment type="caution">
    <text evidence="2">The sequence shown here is derived from an EMBL/GenBank/DDBJ whole genome shotgun (WGS) entry which is preliminary data.</text>
</comment>
<keyword evidence="3" id="KW-1185">Reference proteome</keyword>
<name>A0ABS4SAY3_9BACI</name>
<dbReference type="Proteomes" id="UP001519294">
    <property type="component" value="Unassembled WGS sequence"/>
</dbReference>
<sequence>NGNINRRTEISTEERKYQPKNGNINRRTEISTEERKYQLLGVWV</sequence>
<protein>
    <submittedName>
        <fullName evidence="2">Uncharacterized protein</fullName>
    </submittedName>
</protein>
<evidence type="ECO:0000313" key="2">
    <source>
        <dbReference type="EMBL" id="MBP2258170.1"/>
    </source>
</evidence>
<accession>A0ABS4SAY3</accession>
<dbReference type="EMBL" id="JAGIKX010000021">
    <property type="protein sequence ID" value="MBP2258170.1"/>
    <property type="molecule type" value="Genomic_DNA"/>
</dbReference>
<proteinExistence type="predicted"/>
<evidence type="ECO:0000313" key="3">
    <source>
        <dbReference type="Proteomes" id="UP001519294"/>
    </source>
</evidence>
<gene>
    <name evidence="2" type="ORF">J2Z81_002141</name>
</gene>
<organism evidence="2 3">
    <name type="scientific">Virgibacillus alimentarius</name>
    <dbReference type="NCBI Taxonomy" id="698769"/>
    <lineage>
        <taxon>Bacteria</taxon>
        <taxon>Bacillati</taxon>
        <taxon>Bacillota</taxon>
        <taxon>Bacilli</taxon>
        <taxon>Bacillales</taxon>
        <taxon>Bacillaceae</taxon>
        <taxon>Virgibacillus</taxon>
    </lineage>
</organism>